<dbReference type="RefSeq" id="XP_067066341.1">
    <property type="nucleotide sequence ID" value="XM_067210240.1"/>
</dbReference>
<feature type="compositionally biased region" description="Polar residues" evidence="1">
    <location>
        <begin position="206"/>
        <end position="215"/>
    </location>
</feature>
<feature type="compositionally biased region" description="Low complexity" evidence="1">
    <location>
        <begin position="234"/>
        <end position="243"/>
    </location>
</feature>
<feature type="compositionally biased region" description="Basic and acidic residues" evidence="1">
    <location>
        <begin position="297"/>
        <end position="319"/>
    </location>
</feature>
<proteinExistence type="predicted"/>
<dbReference type="EMBL" id="JAFHLR010000001">
    <property type="protein sequence ID" value="KAG5488294.1"/>
    <property type="molecule type" value="Genomic_DNA"/>
</dbReference>
<dbReference type="Proteomes" id="UP000674143">
    <property type="component" value="Unassembled WGS sequence"/>
</dbReference>
<reference evidence="3" key="2">
    <citation type="journal article" date="2021" name="Sci. Data">
        <title>Chromosome-scale genome sequencing, assembly and annotation of six genomes from subfamily Leishmaniinae.</title>
        <authorList>
            <person name="Almutairi H."/>
            <person name="Urbaniak M.D."/>
            <person name="Bates M.D."/>
            <person name="Jariyapan N."/>
            <person name="Kwakye-Nuako G."/>
            <person name="Thomaz Soccol V."/>
            <person name="Al-Salem W.S."/>
            <person name="Dillon R.J."/>
            <person name="Bates P.A."/>
            <person name="Gatherer D."/>
        </authorList>
    </citation>
    <scope>NUCLEOTIDE SEQUENCE [LARGE SCALE GENOMIC DNA]</scope>
</reference>
<keyword evidence="3" id="KW-1185">Reference proteome</keyword>
<organism evidence="2 3">
    <name type="scientific">Leishmania orientalis</name>
    <dbReference type="NCBI Taxonomy" id="2249476"/>
    <lineage>
        <taxon>Eukaryota</taxon>
        <taxon>Discoba</taxon>
        <taxon>Euglenozoa</taxon>
        <taxon>Kinetoplastea</taxon>
        <taxon>Metakinetoplastina</taxon>
        <taxon>Trypanosomatida</taxon>
        <taxon>Trypanosomatidae</taxon>
        <taxon>Leishmaniinae</taxon>
        <taxon>Leishmania</taxon>
    </lineage>
</organism>
<dbReference type="GeneID" id="92364174"/>
<feature type="compositionally biased region" description="Basic and acidic residues" evidence="1">
    <location>
        <begin position="251"/>
        <end position="263"/>
    </location>
</feature>
<dbReference type="KEGG" id="loi:92364174"/>
<feature type="compositionally biased region" description="Low complexity" evidence="1">
    <location>
        <begin position="130"/>
        <end position="147"/>
    </location>
</feature>
<protein>
    <submittedName>
        <fullName evidence="2">Uncharacterized protein</fullName>
    </submittedName>
</protein>
<sequence>MPLPSPSMHWSEGVNGDGAFGGCHPPFSKGSSHINRPLSLDLSSFSSFAVGLPRDMTNGLHAAGTGSSFEWLQPWRTPQDCLQGGLGLLYSMREMLEHAQRARQRSVNELYAVHATEGSAVSTVNSCRCGSSGPPRAGSGGSSSSSSDNAGCPNTPLSLSVRRSSHRALRLMSKCDDADGSAAGCRTSSVGQRSRRGGGEHRVSLLESSPSTGKGSVQEVEPAGAVEEVTPQRVPEASAASVPPVVPVIPRFEEVKRGQELTRQRLQQQLSLHPHPRSDAARRKRRASINSNDDDDGAHSPHHPDGKCDQTARPGDLRHRPGTSLELGFSDSNGDEPPYSPQRRHTASASAQVDNDVGHSRRA</sequence>
<accession>A0A836H9F5</accession>
<feature type="region of interest" description="Disordered" evidence="1">
    <location>
        <begin position="123"/>
        <end position="163"/>
    </location>
</feature>
<evidence type="ECO:0000313" key="3">
    <source>
        <dbReference type="Proteomes" id="UP000674143"/>
    </source>
</evidence>
<name>A0A836H9F5_9TRYP</name>
<evidence type="ECO:0000256" key="1">
    <source>
        <dbReference type="SAM" id="MobiDB-lite"/>
    </source>
</evidence>
<comment type="caution">
    <text evidence="2">The sequence shown here is derived from an EMBL/GenBank/DDBJ whole genome shotgun (WGS) entry which is preliminary data.</text>
</comment>
<dbReference type="AlphaFoldDB" id="A0A836H9F5"/>
<gene>
    <name evidence="2" type="ORF">LSCM4_08372</name>
</gene>
<feature type="region of interest" description="Disordered" evidence="1">
    <location>
        <begin position="176"/>
        <end position="363"/>
    </location>
</feature>
<evidence type="ECO:0000313" key="2">
    <source>
        <dbReference type="EMBL" id="KAG5488294.1"/>
    </source>
</evidence>
<reference evidence="3" key="1">
    <citation type="journal article" date="2021" name="Microbiol. Resour. Announc.">
        <title>LGAAP: Leishmaniinae Genome Assembly and Annotation Pipeline.</title>
        <authorList>
            <person name="Almutairi H."/>
            <person name="Urbaniak M.D."/>
            <person name="Bates M.D."/>
            <person name="Jariyapan N."/>
            <person name="Kwakye-Nuako G."/>
            <person name="Thomaz-Soccol V."/>
            <person name="Al-Salem W.S."/>
            <person name="Dillon R.J."/>
            <person name="Bates P.A."/>
            <person name="Gatherer D."/>
        </authorList>
    </citation>
    <scope>NUCLEOTIDE SEQUENCE [LARGE SCALE GENOMIC DNA]</scope>
</reference>